<evidence type="ECO:0000256" key="5">
    <source>
        <dbReference type="ARBA" id="ARBA00022741"/>
    </source>
</evidence>
<dbReference type="Gene3D" id="1.10.287.130">
    <property type="match status" value="1"/>
</dbReference>
<keyword evidence="9" id="KW-0805">Transcription regulation</keyword>
<keyword evidence="7" id="KW-0067">ATP-binding</keyword>
<dbReference type="InterPro" id="IPR003661">
    <property type="entry name" value="HisK_dim/P_dom"/>
</dbReference>
<dbReference type="Gene3D" id="2.130.10.10">
    <property type="entry name" value="YVTN repeat-like/Quinoprotein amine dehydrogenase"/>
    <property type="match status" value="2"/>
</dbReference>
<dbReference type="InterPro" id="IPR013783">
    <property type="entry name" value="Ig-like_fold"/>
</dbReference>
<dbReference type="Pfam" id="PF00072">
    <property type="entry name" value="Response_reg"/>
    <property type="match status" value="1"/>
</dbReference>
<dbReference type="GO" id="GO:0003700">
    <property type="term" value="F:DNA-binding transcription factor activity"/>
    <property type="evidence" value="ECO:0007669"/>
    <property type="project" value="InterPro"/>
</dbReference>
<accession>A0A2D0NJG8</accession>
<dbReference type="Pfam" id="PF00512">
    <property type="entry name" value="HisKA"/>
    <property type="match status" value="1"/>
</dbReference>
<feature type="modified residue" description="4-aspartylphosphate" evidence="11">
    <location>
        <position position="1171"/>
    </location>
</feature>
<dbReference type="PROSITE" id="PS01124">
    <property type="entry name" value="HTH_ARAC_FAMILY_2"/>
    <property type="match status" value="1"/>
</dbReference>
<dbReference type="SUPFAM" id="SSF52172">
    <property type="entry name" value="CheY-like"/>
    <property type="match status" value="1"/>
</dbReference>
<evidence type="ECO:0000259" key="14">
    <source>
        <dbReference type="PROSITE" id="PS01124"/>
    </source>
</evidence>
<feature type="domain" description="HTH araC/xylS-type" evidence="14">
    <location>
        <begin position="1270"/>
        <end position="1369"/>
    </location>
</feature>
<evidence type="ECO:0000313" key="18">
    <source>
        <dbReference type="Proteomes" id="UP000223913"/>
    </source>
</evidence>
<evidence type="ECO:0000256" key="8">
    <source>
        <dbReference type="ARBA" id="ARBA00023012"/>
    </source>
</evidence>
<dbReference type="Proteomes" id="UP000223913">
    <property type="component" value="Unassembled WGS sequence"/>
</dbReference>
<name>A0A2D0NJG8_FLAN2</name>
<dbReference type="PROSITE" id="PS50109">
    <property type="entry name" value="HIS_KIN"/>
    <property type="match status" value="1"/>
</dbReference>
<evidence type="ECO:0000256" key="6">
    <source>
        <dbReference type="ARBA" id="ARBA00022777"/>
    </source>
</evidence>
<evidence type="ECO:0000256" key="4">
    <source>
        <dbReference type="ARBA" id="ARBA00022679"/>
    </source>
</evidence>
<dbReference type="PANTHER" id="PTHR43547:SF2">
    <property type="entry name" value="HYBRID SIGNAL TRANSDUCTION HISTIDINE KINASE C"/>
    <property type="match status" value="1"/>
</dbReference>
<keyword evidence="4" id="KW-0808">Transferase</keyword>
<organism evidence="17 18">
    <name type="scientific">Flavilitoribacter nigricans (strain ATCC 23147 / DSM 23189 / NBRC 102662 / NCIMB 1420 / SS-2)</name>
    <name type="common">Lewinella nigricans</name>
    <dbReference type="NCBI Taxonomy" id="1122177"/>
    <lineage>
        <taxon>Bacteria</taxon>
        <taxon>Pseudomonadati</taxon>
        <taxon>Bacteroidota</taxon>
        <taxon>Saprospiria</taxon>
        <taxon>Saprospirales</taxon>
        <taxon>Lewinellaceae</taxon>
        <taxon>Flavilitoribacter</taxon>
    </lineage>
</organism>
<dbReference type="SUPFAM" id="SSF47384">
    <property type="entry name" value="Homodimeric domain of signal transducing histidine kinase"/>
    <property type="match status" value="1"/>
</dbReference>
<evidence type="ECO:0000256" key="12">
    <source>
        <dbReference type="SAM" id="Coils"/>
    </source>
</evidence>
<feature type="chain" id="PRO_5012157942" description="histidine kinase" evidence="13">
    <location>
        <begin position="21"/>
        <end position="1369"/>
    </location>
</feature>
<dbReference type="Gene3D" id="1.10.10.60">
    <property type="entry name" value="Homeodomain-like"/>
    <property type="match status" value="1"/>
</dbReference>
<dbReference type="InterPro" id="IPR011123">
    <property type="entry name" value="Y_Y_Y"/>
</dbReference>
<dbReference type="Pfam" id="PF07494">
    <property type="entry name" value="Reg_prop"/>
    <property type="match status" value="3"/>
</dbReference>
<reference evidence="17 18" key="1">
    <citation type="submission" date="2017-10" db="EMBL/GenBank/DDBJ databases">
        <title>The draft genome sequence of Lewinella nigricans NBRC 102662.</title>
        <authorList>
            <person name="Wang K."/>
        </authorList>
    </citation>
    <scope>NUCLEOTIDE SEQUENCE [LARGE SCALE GENOMIC DNA]</scope>
    <source>
        <strain evidence="17 18">NBRC 102662</strain>
    </source>
</reference>
<proteinExistence type="predicted"/>
<comment type="caution">
    <text evidence="17">The sequence shown here is derived from an EMBL/GenBank/DDBJ whole genome shotgun (WGS) entry which is preliminary data.</text>
</comment>
<feature type="signal peptide" evidence="13">
    <location>
        <begin position="1"/>
        <end position="20"/>
    </location>
</feature>
<evidence type="ECO:0000313" key="17">
    <source>
        <dbReference type="EMBL" id="PHN08644.1"/>
    </source>
</evidence>
<dbReference type="InterPro" id="IPR004358">
    <property type="entry name" value="Sig_transdc_His_kin-like_C"/>
</dbReference>
<evidence type="ECO:0000259" key="15">
    <source>
        <dbReference type="PROSITE" id="PS50109"/>
    </source>
</evidence>
<dbReference type="InterPro" id="IPR011110">
    <property type="entry name" value="Reg_prop"/>
</dbReference>
<dbReference type="SMART" id="SM00388">
    <property type="entry name" value="HisKA"/>
    <property type="match status" value="1"/>
</dbReference>
<evidence type="ECO:0000259" key="16">
    <source>
        <dbReference type="PROSITE" id="PS50110"/>
    </source>
</evidence>
<evidence type="ECO:0000256" key="3">
    <source>
        <dbReference type="ARBA" id="ARBA00022553"/>
    </source>
</evidence>
<dbReference type="InterPro" id="IPR036890">
    <property type="entry name" value="HATPase_C_sf"/>
</dbReference>
<dbReference type="InterPro" id="IPR011006">
    <property type="entry name" value="CheY-like_superfamily"/>
</dbReference>
<dbReference type="SUPFAM" id="SSF55874">
    <property type="entry name" value="ATPase domain of HSP90 chaperone/DNA topoisomerase II/histidine kinase"/>
    <property type="match status" value="1"/>
</dbReference>
<dbReference type="SUPFAM" id="SSF46689">
    <property type="entry name" value="Homeodomain-like"/>
    <property type="match status" value="1"/>
</dbReference>
<dbReference type="Pfam" id="PF07495">
    <property type="entry name" value="Y_Y_Y"/>
    <property type="match status" value="1"/>
</dbReference>
<dbReference type="GO" id="GO:0005524">
    <property type="term" value="F:ATP binding"/>
    <property type="evidence" value="ECO:0007669"/>
    <property type="project" value="UniProtKB-KW"/>
</dbReference>
<dbReference type="InterPro" id="IPR005467">
    <property type="entry name" value="His_kinase_dom"/>
</dbReference>
<evidence type="ECO:0000256" key="13">
    <source>
        <dbReference type="SAM" id="SignalP"/>
    </source>
</evidence>
<dbReference type="SUPFAM" id="SSF63829">
    <property type="entry name" value="Calcium-dependent phosphotriesterase"/>
    <property type="match status" value="2"/>
</dbReference>
<dbReference type="EMBL" id="PDUD01000001">
    <property type="protein sequence ID" value="PHN08644.1"/>
    <property type="molecule type" value="Genomic_DNA"/>
</dbReference>
<comment type="catalytic activity">
    <reaction evidence="1">
        <text>ATP + protein L-histidine = ADP + protein N-phospho-L-histidine.</text>
        <dbReference type="EC" id="2.7.13.3"/>
    </reaction>
</comment>
<feature type="coiled-coil region" evidence="12">
    <location>
        <begin position="807"/>
        <end position="851"/>
    </location>
</feature>
<dbReference type="PRINTS" id="PR00344">
    <property type="entry name" value="BCTRLSENSOR"/>
</dbReference>
<dbReference type="Gene3D" id="3.40.50.2300">
    <property type="match status" value="1"/>
</dbReference>
<evidence type="ECO:0000256" key="10">
    <source>
        <dbReference type="ARBA" id="ARBA00023163"/>
    </source>
</evidence>
<sequence>MNLVKPIAILTTICSLCATAMGLAQSSLHILPAPAENRISENATRCLLKDSKGFIWIGTIDGLNRYDGYRFHTYHSDPRDSNSISGNYITDIAEDDEGNIWIGTEKGLNLYDPILDGFRHFSDPENNSGRLPGEYITDILVDPQDTVWIATFGGFGKLDREQKRFSRFPLDTTENPQALLHQDVTALSEYTGNGFWLGYQNGRLSKYQNGKFIHYPGLSEEHSIVDIYEDESGILWLGTHLGTYRFDPRAGKYTKYLETSTWGIFPMNGKIWINASMSGVYQWNPATQKLDRVPIYLNNQQVFGDVKVFGKDEEGIIWTSYHGLYKQDIYERRFTFYRHEVTNPNSISEQFVAGMVEDERGNWMVMSINKGLNYYDRASRKWLNYLTHPWYDNALVGSRASNLQAYGHHFYVMSQGVIYDFNARTGQMKRFKVRESTFDFRGSMIVKDPRNIWLGGMDLLHLNTENGQFRSLTPEVVNDANNYYRVLLDRDGTVWSICKNKIYRLETDTFRLLYEYGDADPAFQASVITFEKDADGKFWIGRRNGLEYFDPATGDYKHYSIADGLPNNTISSLEIDLNGMIWLGTNNGLSRFNPEKESFCNFDRLDGIQDEIFLPNSSYQTPDGRLFFGGVNGFNVFHPDSLVGKNPHPPRLLITDLRIFNESVVPGEHSILSRHISETKSIELSYKDAAISFELLALGYSQPEKNQYKYMIEGIDPKWNQVVSGRTASYTGLPRGEELIFKAKAANHDGIWSETPTVLKIYIRPPFWETGWFRLALLSFLLGIVIFYSRWRIRSIQLRNLWLEKEVKKQTAEIEHQAADLQLANEKLKHKARIIKEKAQQLDQLNKAQARFFTSLSHEFRTPLTLLLGNLEALLQAEDPEQVFEKLSRRMQMSAHQLLLLINQLMDTAKLESGQYRLRVNEGEIKEEIRGICNTFQVLAEQKQLALDLSFDNELQYLCWYDSDILHKVLNNLLSNAIKFTEKGSIAVSVAIDIEGDAENLVLQVADTGIGIPEAQLPFIFNRFFQAEGPLSARKKGTGIGLSLVKLLVRLHKGQIQVHSEKGEGTTFTVRFPVGKNQFSTAERPDVVLEKSFQVNGIPEVLVPQAEATEKTQKEKVKSDPPLLLVVDDNADIRSYVVRQLHPTYKIIEAADGAEALDAAIRHIPDLVISDVIMPNMNGFEFCEKLKTDQRTSHIPVILLTALAEQQQKLEGLKQGADAYLSKPFSREELLLRINNLIGFREKLRRRFLNEYTLHQLPEGLSDLDQAFLQTLNQLIENKLTEETFGIEQLVKASGVSRTQLFRKLKSLTGMSASEFIRDYRLRKAYQLLNEDHLTVSEVIHATGFNSRSYFYNAFKKKFGVAPSQLKKV</sequence>
<dbReference type="SMART" id="SM00387">
    <property type="entry name" value="HATPase_c"/>
    <property type="match status" value="1"/>
</dbReference>
<dbReference type="InterPro" id="IPR015943">
    <property type="entry name" value="WD40/YVTN_repeat-like_dom_sf"/>
</dbReference>
<gene>
    <name evidence="17" type="ORF">CRP01_01660</name>
</gene>
<dbReference type="GO" id="GO:0043565">
    <property type="term" value="F:sequence-specific DNA binding"/>
    <property type="evidence" value="ECO:0007669"/>
    <property type="project" value="InterPro"/>
</dbReference>
<dbReference type="InterPro" id="IPR018060">
    <property type="entry name" value="HTH_AraC"/>
</dbReference>
<dbReference type="FunFam" id="2.60.40.10:FF:000791">
    <property type="entry name" value="Two-component system sensor histidine kinase/response regulator"/>
    <property type="match status" value="1"/>
</dbReference>
<keyword evidence="5" id="KW-0547">Nucleotide-binding</keyword>
<dbReference type="PANTHER" id="PTHR43547">
    <property type="entry name" value="TWO-COMPONENT HISTIDINE KINASE"/>
    <property type="match status" value="1"/>
</dbReference>
<dbReference type="InterPro" id="IPR001789">
    <property type="entry name" value="Sig_transdc_resp-reg_receiver"/>
</dbReference>
<keyword evidence="13" id="KW-0732">Signal</keyword>
<dbReference type="InterPro" id="IPR036097">
    <property type="entry name" value="HisK_dim/P_sf"/>
</dbReference>
<dbReference type="SMART" id="SM00448">
    <property type="entry name" value="REC"/>
    <property type="match status" value="1"/>
</dbReference>
<evidence type="ECO:0000256" key="9">
    <source>
        <dbReference type="ARBA" id="ARBA00023015"/>
    </source>
</evidence>
<dbReference type="Gene3D" id="2.60.40.10">
    <property type="entry name" value="Immunoglobulins"/>
    <property type="match status" value="1"/>
</dbReference>
<dbReference type="OrthoDB" id="8676692at2"/>
<dbReference type="InterPro" id="IPR009057">
    <property type="entry name" value="Homeodomain-like_sf"/>
</dbReference>
<dbReference type="Pfam" id="PF12833">
    <property type="entry name" value="HTH_18"/>
    <property type="match status" value="1"/>
</dbReference>
<dbReference type="Pfam" id="PF02518">
    <property type="entry name" value="HATPase_c"/>
    <property type="match status" value="1"/>
</dbReference>
<dbReference type="CDD" id="cd00082">
    <property type="entry name" value="HisKA"/>
    <property type="match status" value="1"/>
</dbReference>
<evidence type="ECO:0000256" key="11">
    <source>
        <dbReference type="PROSITE-ProRule" id="PRU00169"/>
    </source>
</evidence>
<keyword evidence="12" id="KW-0175">Coiled coil</keyword>
<dbReference type="GO" id="GO:0000155">
    <property type="term" value="F:phosphorelay sensor kinase activity"/>
    <property type="evidence" value="ECO:0007669"/>
    <property type="project" value="InterPro"/>
</dbReference>
<dbReference type="CDD" id="cd16922">
    <property type="entry name" value="HATPase_EvgS-ArcB-TorS-like"/>
    <property type="match status" value="1"/>
</dbReference>
<dbReference type="SMART" id="SM00342">
    <property type="entry name" value="HTH_ARAC"/>
    <property type="match status" value="1"/>
</dbReference>
<dbReference type="PROSITE" id="PS50110">
    <property type="entry name" value="RESPONSE_REGULATORY"/>
    <property type="match status" value="1"/>
</dbReference>
<feature type="domain" description="Histidine kinase" evidence="15">
    <location>
        <begin position="855"/>
        <end position="1076"/>
    </location>
</feature>
<keyword evidence="6" id="KW-0418">Kinase</keyword>
<dbReference type="InterPro" id="IPR003594">
    <property type="entry name" value="HATPase_dom"/>
</dbReference>
<protein>
    <recommendedName>
        <fullName evidence="2">histidine kinase</fullName>
        <ecNumber evidence="2">2.7.13.3</ecNumber>
    </recommendedName>
</protein>
<evidence type="ECO:0000256" key="2">
    <source>
        <dbReference type="ARBA" id="ARBA00012438"/>
    </source>
</evidence>
<evidence type="ECO:0000256" key="7">
    <source>
        <dbReference type="ARBA" id="ARBA00022840"/>
    </source>
</evidence>
<keyword evidence="8" id="KW-0902">Two-component regulatory system</keyword>
<dbReference type="FunFam" id="3.30.565.10:FF:000037">
    <property type="entry name" value="Hybrid sensor histidine kinase/response regulator"/>
    <property type="match status" value="1"/>
</dbReference>
<evidence type="ECO:0000256" key="1">
    <source>
        <dbReference type="ARBA" id="ARBA00000085"/>
    </source>
</evidence>
<keyword evidence="18" id="KW-1185">Reference proteome</keyword>
<keyword evidence="10" id="KW-0804">Transcription</keyword>
<feature type="domain" description="Response regulatory" evidence="16">
    <location>
        <begin position="1123"/>
        <end position="1238"/>
    </location>
</feature>
<dbReference type="RefSeq" id="WP_099148234.1">
    <property type="nucleotide sequence ID" value="NZ_PDUD01000001.1"/>
</dbReference>
<dbReference type="Gene3D" id="3.30.565.10">
    <property type="entry name" value="Histidine kinase-like ATPase, C-terminal domain"/>
    <property type="match status" value="1"/>
</dbReference>
<keyword evidence="3 11" id="KW-0597">Phosphoprotein</keyword>
<dbReference type="EC" id="2.7.13.3" evidence="2"/>